<proteinExistence type="predicted"/>
<dbReference type="EMBL" id="LVVM01001887">
    <property type="protein sequence ID" value="OJA17645.1"/>
    <property type="molecule type" value="Genomic_DNA"/>
</dbReference>
<evidence type="ECO:0000313" key="2">
    <source>
        <dbReference type="EMBL" id="OJA17645.1"/>
    </source>
</evidence>
<keyword evidence="3" id="KW-1185">Reference proteome</keyword>
<dbReference type="Pfam" id="PF00561">
    <property type="entry name" value="Abhydrolase_1"/>
    <property type="match status" value="1"/>
</dbReference>
<name>A0A1J8Q9G5_9AGAM</name>
<comment type="caution">
    <text evidence="2">The sequence shown here is derived from an EMBL/GenBank/DDBJ whole genome shotgun (WGS) entry which is preliminary data.</text>
</comment>
<dbReference type="STRING" id="180088.A0A1J8Q9G5"/>
<dbReference type="InterPro" id="IPR000073">
    <property type="entry name" value="AB_hydrolase_1"/>
</dbReference>
<evidence type="ECO:0000313" key="3">
    <source>
        <dbReference type="Proteomes" id="UP000183567"/>
    </source>
</evidence>
<feature type="domain" description="AB hydrolase-1" evidence="1">
    <location>
        <begin position="93"/>
        <end position="329"/>
    </location>
</feature>
<dbReference type="PRINTS" id="PR00111">
    <property type="entry name" value="ABHYDROLASE"/>
</dbReference>
<sequence length="355" mass="39048">MMMSSNPFHRINISLVILPSLFLTAYYLFASFPRSPIPPIIHTSLARLPSSSPSWNIYPENFYNGGAYVNLPLGRARILVRYWLIGPESGRRVVLIHGLSIPAIVWKDVAPVLASRGYRVLLYDLYGRGYSDAPQVTYDTTLFTTQLALLMQHVKWDNAFIVGLSMGGGIAAAFSAHFPHLVNGKVAFVASAGIMESSDISRTAKFMSSPLVQTVTALPPFQHYMRRLANASKPAEFQEVNPIQEILRLQSAHLPHYNAAVASSLRDGPIRGLHFAFQELACTSNQVLIIHGTADDTVLYKFASKIRDLVPQADLVTISDGGHDITITHAPDVSAALLRFLADNYSYKPAQPSLA</sequence>
<dbReference type="PANTHER" id="PTHR43194:SF2">
    <property type="entry name" value="PEROXISOMAL MEMBRANE PROTEIN LPX1"/>
    <property type="match status" value="1"/>
</dbReference>
<dbReference type="OrthoDB" id="408373at2759"/>
<dbReference type="AlphaFoldDB" id="A0A1J8Q9G5"/>
<protein>
    <recommendedName>
        <fullName evidence="1">AB hydrolase-1 domain-containing protein</fullName>
    </recommendedName>
</protein>
<gene>
    <name evidence="2" type="ORF">AZE42_10528</name>
</gene>
<reference evidence="2 3" key="1">
    <citation type="submission" date="2016-03" db="EMBL/GenBank/DDBJ databases">
        <title>Comparative genomics of the ectomycorrhizal sister species Rhizopogon vinicolor and Rhizopogon vesiculosus (Basidiomycota: Boletales) reveals a divergence of the mating type B locus.</title>
        <authorList>
            <person name="Mujic A.B."/>
            <person name="Kuo A."/>
            <person name="Tritt A."/>
            <person name="Lipzen A."/>
            <person name="Chen C."/>
            <person name="Johnson J."/>
            <person name="Sharma A."/>
            <person name="Barry K."/>
            <person name="Grigoriev I.V."/>
            <person name="Spatafora J.W."/>
        </authorList>
    </citation>
    <scope>NUCLEOTIDE SEQUENCE [LARGE SCALE GENOMIC DNA]</scope>
    <source>
        <strain evidence="2 3">AM-OR11-056</strain>
    </source>
</reference>
<dbReference type="PANTHER" id="PTHR43194">
    <property type="entry name" value="HYDROLASE ALPHA/BETA FOLD FAMILY"/>
    <property type="match status" value="1"/>
</dbReference>
<accession>A0A1J8Q9G5</accession>
<evidence type="ECO:0000259" key="1">
    <source>
        <dbReference type="Pfam" id="PF00561"/>
    </source>
</evidence>
<dbReference type="InterPro" id="IPR050228">
    <property type="entry name" value="Carboxylesterase_BioH"/>
</dbReference>
<dbReference type="InterPro" id="IPR029058">
    <property type="entry name" value="AB_hydrolase_fold"/>
</dbReference>
<dbReference type="SUPFAM" id="SSF53474">
    <property type="entry name" value="alpha/beta-Hydrolases"/>
    <property type="match status" value="1"/>
</dbReference>
<dbReference type="Proteomes" id="UP000183567">
    <property type="component" value="Unassembled WGS sequence"/>
</dbReference>
<dbReference type="Gene3D" id="3.40.50.1820">
    <property type="entry name" value="alpha/beta hydrolase"/>
    <property type="match status" value="1"/>
</dbReference>
<organism evidence="2 3">
    <name type="scientific">Rhizopogon vesiculosus</name>
    <dbReference type="NCBI Taxonomy" id="180088"/>
    <lineage>
        <taxon>Eukaryota</taxon>
        <taxon>Fungi</taxon>
        <taxon>Dikarya</taxon>
        <taxon>Basidiomycota</taxon>
        <taxon>Agaricomycotina</taxon>
        <taxon>Agaricomycetes</taxon>
        <taxon>Agaricomycetidae</taxon>
        <taxon>Boletales</taxon>
        <taxon>Suillineae</taxon>
        <taxon>Rhizopogonaceae</taxon>
        <taxon>Rhizopogon</taxon>
    </lineage>
</organism>